<dbReference type="Proteomes" id="UP000248975">
    <property type="component" value="Unassembled WGS sequence"/>
</dbReference>
<dbReference type="AlphaFoldDB" id="A0A2W5SDE9"/>
<dbReference type="EMBL" id="QFQS01000001">
    <property type="protein sequence ID" value="PZR00942.1"/>
    <property type="molecule type" value="Genomic_DNA"/>
</dbReference>
<evidence type="ECO:0000256" key="1">
    <source>
        <dbReference type="SAM" id="Phobius"/>
    </source>
</evidence>
<gene>
    <name evidence="2" type="ORF">DI533_02720</name>
</gene>
<protein>
    <submittedName>
        <fullName evidence="2">Component of SufBCD complex</fullName>
    </submittedName>
</protein>
<keyword evidence="1" id="KW-1133">Transmembrane helix</keyword>
<organism evidence="2 3">
    <name type="scientific">Cereibacter sphaeroides</name>
    <name type="common">Rhodobacter sphaeroides</name>
    <dbReference type="NCBI Taxonomy" id="1063"/>
    <lineage>
        <taxon>Bacteria</taxon>
        <taxon>Pseudomonadati</taxon>
        <taxon>Pseudomonadota</taxon>
        <taxon>Alphaproteobacteria</taxon>
        <taxon>Rhodobacterales</taxon>
        <taxon>Paracoccaceae</taxon>
        <taxon>Cereibacter</taxon>
    </lineage>
</organism>
<reference evidence="2 3" key="1">
    <citation type="submission" date="2017-08" db="EMBL/GenBank/DDBJ databases">
        <title>Infants hospitalized years apart are colonized by the same room-sourced microbial strains.</title>
        <authorList>
            <person name="Brooks B."/>
            <person name="Olm M.R."/>
            <person name="Firek B.A."/>
            <person name="Baker R."/>
            <person name="Thomas B.C."/>
            <person name="Morowitz M.J."/>
            <person name="Banfield J.F."/>
        </authorList>
    </citation>
    <scope>NUCLEOTIDE SEQUENCE [LARGE SCALE GENOMIC DNA]</scope>
    <source>
        <strain evidence="2">S2_003_000_R2_11</strain>
    </source>
</reference>
<keyword evidence="1" id="KW-0812">Transmembrane</keyword>
<feature type="transmembrane region" description="Helical" evidence="1">
    <location>
        <begin position="69"/>
        <end position="96"/>
    </location>
</feature>
<feature type="transmembrane region" description="Helical" evidence="1">
    <location>
        <begin position="20"/>
        <end position="41"/>
    </location>
</feature>
<sequence>MNWYHLVFELIDMRSFSNLWYWIMLAVVWSSASHWVLGIPFDLIMQARRQGEAANDDLQALARINSNRLLGIVQVSGLWLAGMVFFVLSVLCTLGFYYRVEFAQAVFLIIAPITVVGLLSLRMARRVTTASGTAELVRLLTRHRIVVQGIGMLSILVTSMWGMYQNMQIGVFGY</sequence>
<evidence type="ECO:0000313" key="3">
    <source>
        <dbReference type="Proteomes" id="UP000248975"/>
    </source>
</evidence>
<name>A0A2W5SDE9_CERSP</name>
<proteinExistence type="predicted"/>
<comment type="caution">
    <text evidence="2">The sequence shown here is derived from an EMBL/GenBank/DDBJ whole genome shotgun (WGS) entry which is preliminary data.</text>
</comment>
<accession>A0A2W5SDE9</accession>
<evidence type="ECO:0000313" key="2">
    <source>
        <dbReference type="EMBL" id="PZR00942.1"/>
    </source>
</evidence>
<keyword evidence="1" id="KW-0472">Membrane</keyword>
<feature type="transmembrane region" description="Helical" evidence="1">
    <location>
        <begin position="145"/>
        <end position="164"/>
    </location>
</feature>
<feature type="transmembrane region" description="Helical" evidence="1">
    <location>
        <begin position="102"/>
        <end position="124"/>
    </location>
</feature>